<dbReference type="VEuPathDB" id="FungiDB:EYZ11_011765"/>
<sequence length="139" mass="15353">MSALQHVESPYGSSGFRDTVTIPEMMQWTAWRRKQLVQINGIPFKASCHAKKRISETESLRSGNENGGSQRKGGTSAALTQPYPQTIRAGSTARSPGIEPTCLRNSEQATHGLRRMVCDTASETTNSVNVVHQKLWSMY</sequence>
<protein>
    <submittedName>
        <fullName evidence="2">Uncharacterized protein</fullName>
    </submittedName>
</protein>
<organism evidence="2 3">
    <name type="scientific">Aspergillus tanneri</name>
    <dbReference type="NCBI Taxonomy" id="1220188"/>
    <lineage>
        <taxon>Eukaryota</taxon>
        <taxon>Fungi</taxon>
        <taxon>Dikarya</taxon>
        <taxon>Ascomycota</taxon>
        <taxon>Pezizomycotina</taxon>
        <taxon>Eurotiomycetes</taxon>
        <taxon>Eurotiomycetidae</taxon>
        <taxon>Eurotiales</taxon>
        <taxon>Aspergillaceae</taxon>
        <taxon>Aspergillus</taxon>
        <taxon>Aspergillus subgen. Circumdati</taxon>
    </lineage>
</organism>
<proteinExistence type="predicted"/>
<dbReference type="Proteomes" id="UP000308092">
    <property type="component" value="Unassembled WGS sequence"/>
</dbReference>
<evidence type="ECO:0000313" key="3">
    <source>
        <dbReference type="Proteomes" id="UP000308092"/>
    </source>
</evidence>
<feature type="region of interest" description="Disordered" evidence="1">
    <location>
        <begin position="52"/>
        <end position="103"/>
    </location>
</feature>
<gene>
    <name evidence="2" type="ORF">EYZ11_011765</name>
</gene>
<evidence type="ECO:0000256" key="1">
    <source>
        <dbReference type="SAM" id="MobiDB-lite"/>
    </source>
</evidence>
<name>A0A4S3J209_9EURO</name>
<dbReference type="EMBL" id="SOSA01000769">
    <property type="protein sequence ID" value="THC88786.1"/>
    <property type="molecule type" value="Genomic_DNA"/>
</dbReference>
<dbReference type="AlphaFoldDB" id="A0A4S3J209"/>
<comment type="caution">
    <text evidence="2">The sequence shown here is derived from an EMBL/GenBank/DDBJ whole genome shotgun (WGS) entry which is preliminary data.</text>
</comment>
<feature type="compositionally biased region" description="Polar residues" evidence="1">
    <location>
        <begin position="60"/>
        <end position="94"/>
    </location>
</feature>
<reference evidence="2 3" key="1">
    <citation type="submission" date="2019-03" db="EMBL/GenBank/DDBJ databases">
        <title>The genome sequence of a newly discovered highly antifungal drug resistant Aspergillus species, Aspergillus tanneri NIH 1004.</title>
        <authorList>
            <person name="Mounaud S."/>
            <person name="Singh I."/>
            <person name="Joardar V."/>
            <person name="Pakala S."/>
            <person name="Pakala S."/>
            <person name="Venepally P."/>
            <person name="Hoover J."/>
            <person name="Nierman W."/>
            <person name="Chung J."/>
            <person name="Losada L."/>
        </authorList>
    </citation>
    <scope>NUCLEOTIDE SEQUENCE [LARGE SCALE GENOMIC DNA]</scope>
    <source>
        <strain evidence="2 3">NIH1004</strain>
    </source>
</reference>
<accession>A0A4S3J209</accession>
<keyword evidence="3" id="KW-1185">Reference proteome</keyword>
<evidence type="ECO:0000313" key="2">
    <source>
        <dbReference type="EMBL" id="THC88786.1"/>
    </source>
</evidence>